<accession>A0A2G3E2T7</accession>
<dbReference type="Pfam" id="PF13524">
    <property type="entry name" value="Glyco_trans_1_2"/>
    <property type="match status" value="1"/>
</dbReference>
<gene>
    <name evidence="2" type="ORF">CSX02_07105</name>
</gene>
<evidence type="ECO:0000313" key="3">
    <source>
        <dbReference type="Proteomes" id="UP000224563"/>
    </source>
</evidence>
<dbReference type="Gene3D" id="3.40.50.2000">
    <property type="entry name" value="Glycogen Phosphorylase B"/>
    <property type="match status" value="1"/>
</dbReference>
<evidence type="ECO:0000313" key="2">
    <source>
        <dbReference type="EMBL" id="PHU37588.1"/>
    </source>
</evidence>
<sequence length="385" mass="44874">MKFLIIYSKPICYNSLEFFTDTMAEALRNLGHQVDSLTSFDKPERFIPYFDKEYDRIIDFNSNLPLMKMDDGSPVLSHLKGRFYNYLLEHPLHHHKVLSVTNVEQNVICIDRKHVEYVRTYYPHIREAIFLPVGSMPGDPKKIKPIRGRNIAVFFPGTYTSTNWATAKMAVMPPELKQELIWLYEKMRDDYTLELPDALKQYAQEQMHLTIPDDEMAEYVHRHFLADTFICAYVRDRVIRALLEAHIPVTVCGGGWQEFDDPNNQYLIILPAKDYEAALEMTYDAKILLNVMPHFKDGMHDRVLTAMSHGAVCVTDATDYIRENFTDDRDLILYDLQHLSELPRVIAEYLEDENQLQKIAEAAGYAVSNNFTWEKLLTESELCRE</sequence>
<dbReference type="RefSeq" id="WP_099386161.1">
    <property type="nucleotide sequence ID" value="NZ_JANSWH010000087.1"/>
</dbReference>
<dbReference type="InterPro" id="IPR055259">
    <property type="entry name" value="YkvP/CgeB_Glyco_trans-like"/>
</dbReference>
<comment type="caution">
    <text evidence="2">The sequence shown here is derived from an EMBL/GenBank/DDBJ whole genome shotgun (WGS) entry which is preliminary data.</text>
</comment>
<feature type="domain" description="Spore protein YkvP/CgeB glycosyl transferase-like" evidence="1">
    <location>
        <begin position="237"/>
        <end position="377"/>
    </location>
</feature>
<dbReference type="AlphaFoldDB" id="A0A2G3E2T7"/>
<dbReference type="Proteomes" id="UP000224563">
    <property type="component" value="Unassembled WGS sequence"/>
</dbReference>
<proteinExistence type="predicted"/>
<reference evidence="2 3" key="2">
    <citation type="submission" date="2017-10" db="EMBL/GenBank/DDBJ databases">
        <authorList>
            <person name="Banno H."/>
            <person name="Chua N.-H."/>
        </authorList>
    </citation>
    <scope>NUCLEOTIDE SEQUENCE [LARGE SCALE GENOMIC DNA]</scope>
    <source>
        <strain evidence="2 3">JK623</strain>
    </source>
</reference>
<organism evidence="2 3">
    <name type="scientific">Agathobacter ruminis</name>
    <dbReference type="NCBI Taxonomy" id="1712665"/>
    <lineage>
        <taxon>Bacteria</taxon>
        <taxon>Bacillati</taxon>
        <taxon>Bacillota</taxon>
        <taxon>Clostridia</taxon>
        <taxon>Lachnospirales</taxon>
        <taxon>Lachnospiraceae</taxon>
        <taxon>Agathobacter</taxon>
    </lineage>
</organism>
<keyword evidence="3" id="KW-1185">Reference proteome</keyword>
<protein>
    <recommendedName>
        <fullName evidence="1">Spore protein YkvP/CgeB glycosyl transferase-like domain-containing protein</fullName>
    </recommendedName>
</protein>
<dbReference type="EMBL" id="PDYG01000040">
    <property type="protein sequence ID" value="PHU37588.1"/>
    <property type="molecule type" value="Genomic_DNA"/>
</dbReference>
<dbReference type="SUPFAM" id="SSF53756">
    <property type="entry name" value="UDP-Glycosyltransferase/glycogen phosphorylase"/>
    <property type="match status" value="1"/>
</dbReference>
<name>A0A2G3E2T7_9FIRM</name>
<evidence type="ECO:0000259" key="1">
    <source>
        <dbReference type="Pfam" id="PF13524"/>
    </source>
</evidence>
<reference evidence="2 3" key="1">
    <citation type="submission" date="2017-10" db="EMBL/GenBank/DDBJ databases">
        <title>Resolving the taxonomy of Roseburia spp., Eubacterium rectale and Agathobacter spp. through phylogenomic analysis.</title>
        <authorList>
            <person name="Sheridan P.O."/>
            <person name="Walker A.W."/>
            <person name="Duncan S.H."/>
            <person name="Scott K.P."/>
            <person name="Toole P.W.O."/>
            <person name="Luis P."/>
            <person name="Flint H.J."/>
        </authorList>
    </citation>
    <scope>NUCLEOTIDE SEQUENCE [LARGE SCALE GENOMIC DNA]</scope>
    <source>
        <strain evidence="2 3">JK623</strain>
    </source>
</reference>